<comment type="caution">
    <text evidence="1">The sequence shown here is derived from an EMBL/GenBank/DDBJ whole genome shotgun (WGS) entry which is preliminary data.</text>
</comment>
<proteinExistence type="predicted"/>
<dbReference type="Proteomes" id="UP001149140">
    <property type="component" value="Unassembled WGS sequence"/>
</dbReference>
<keyword evidence="2" id="KW-1185">Reference proteome</keyword>
<dbReference type="InterPro" id="IPR036278">
    <property type="entry name" value="Sialidase_sf"/>
</dbReference>
<organism evidence="1 2">
    <name type="scientific">Solirubrobacter ginsenosidimutans</name>
    <dbReference type="NCBI Taxonomy" id="490573"/>
    <lineage>
        <taxon>Bacteria</taxon>
        <taxon>Bacillati</taxon>
        <taxon>Actinomycetota</taxon>
        <taxon>Thermoleophilia</taxon>
        <taxon>Solirubrobacterales</taxon>
        <taxon>Solirubrobacteraceae</taxon>
        <taxon>Solirubrobacter</taxon>
    </lineage>
</organism>
<dbReference type="GO" id="GO:0016787">
    <property type="term" value="F:hydrolase activity"/>
    <property type="evidence" value="ECO:0007669"/>
    <property type="project" value="UniProtKB-KW"/>
</dbReference>
<dbReference type="EMBL" id="JAPDOD010000025">
    <property type="protein sequence ID" value="MDA0163460.1"/>
    <property type="molecule type" value="Genomic_DNA"/>
</dbReference>
<protein>
    <submittedName>
        <fullName evidence="1">Glycoside hydrolase</fullName>
    </submittedName>
</protein>
<evidence type="ECO:0000313" key="2">
    <source>
        <dbReference type="Proteomes" id="UP001149140"/>
    </source>
</evidence>
<evidence type="ECO:0000313" key="1">
    <source>
        <dbReference type="EMBL" id="MDA0163460.1"/>
    </source>
</evidence>
<accession>A0A9X3MY43</accession>
<dbReference type="CDD" id="cd15482">
    <property type="entry name" value="Sialidase_non-viral"/>
    <property type="match status" value="2"/>
</dbReference>
<gene>
    <name evidence="1" type="ORF">OM076_24515</name>
</gene>
<sequence length="595" mass="61676">MPASPARAPRGLVWRLAAGVSTSALVALTLTPSAPAADRELTVSAAATAAWQGRAALASALFDPATLAPCGATDADVCDTTLVHVDGSGTLSLRTASVDAGTPDVDLYVYRSDAFGVAGQLAAVSTGVGADETVDLPAATGSYLVAAVSFATGASGFAGTATLAPRAGVVPDVDRPRGSQESVVSETNAGAASQPAVALRGETVVAAYRVFGDPAVYSSRVATAVSFDRGERWQRLGALSTGANPSLAFSRRDALLVTDEAAAVVLRRWARPTAQDAARGRTWAPPVALSAPPPGSVDERPVLAATGRRVIACWVRTADLGAYTRQAVLCRRSDDRGVTWDEAQPVTPATAPGVPYGPYVGGVAVAARRGVFSVAWVDTLAGTLDGSGLDAAWVASGAQPPVRVARFKPLPEHFRGDGFRNVELLSLANGGSGLYLAYAADVGGQADIQLVRSSAGDWGEPVSVGAEPGGADQFQPSVAVDGRRVHVFFLDRRLDPSGTFADEWLASSDDGGDTWEQRRLSHDSWDPAIGAPRSPTGDLLGDHQALAADRCGPIVLAADSHRANSPLRDRDFDKGRRVSPLPQLFAWALDDRWCA</sequence>
<dbReference type="SUPFAM" id="SSF50939">
    <property type="entry name" value="Sialidases"/>
    <property type="match status" value="1"/>
</dbReference>
<dbReference type="RefSeq" id="WP_270042706.1">
    <property type="nucleotide sequence ID" value="NZ_JAPDOD010000025.1"/>
</dbReference>
<dbReference type="AlphaFoldDB" id="A0A9X3MY43"/>
<keyword evidence="1" id="KW-0378">Hydrolase</keyword>
<reference evidence="1" key="1">
    <citation type="submission" date="2022-10" db="EMBL/GenBank/DDBJ databases">
        <title>The WGS of Solirubrobacter ginsenosidimutans DSM 21036.</title>
        <authorList>
            <person name="Jiang Z."/>
        </authorList>
    </citation>
    <scope>NUCLEOTIDE SEQUENCE</scope>
    <source>
        <strain evidence="1">DSM 21036</strain>
    </source>
</reference>
<dbReference type="Gene3D" id="2.120.10.10">
    <property type="match status" value="1"/>
</dbReference>
<name>A0A9X3MY43_9ACTN</name>